<dbReference type="EMBL" id="BBNO01000012">
    <property type="protein sequence ID" value="GAO12743.1"/>
    <property type="molecule type" value="Genomic_DNA"/>
</dbReference>
<protein>
    <submittedName>
        <fullName evidence="2">Uncharacterized protein</fullName>
    </submittedName>
</protein>
<dbReference type="PROSITE" id="PS51257">
    <property type="entry name" value="PROKAR_LIPOPROTEIN"/>
    <property type="match status" value="1"/>
</dbReference>
<reference evidence="2 3" key="2">
    <citation type="journal article" date="2015" name="Stand. Genomic Sci.">
        <title>Draft genome sequence of marine-derived Streptomyces sp. TP-A0598, a producer of anti-MRSA antibiotic lydicamycins.</title>
        <authorList>
            <person name="Komaki H."/>
            <person name="Ichikawa N."/>
            <person name="Hosoyama A."/>
            <person name="Fujita N."/>
            <person name="Igarashi Y."/>
        </authorList>
    </citation>
    <scope>NUCLEOTIDE SEQUENCE [LARGE SCALE GENOMIC DNA]</scope>
    <source>
        <strain evidence="2 3">NBRC 110027</strain>
    </source>
</reference>
<proteinExistence type="predicted"/>
<accession>A0A0P4RHN2</accession>
<evidence type="ECO:0000256" key="1">
    <source>
        <dbReference type="SAM" id="MobiDB-lite"/>
    </source>
</evidence>
<dbReference type="AlphaFoldDB" id="A0A0P4RHN2"/>
<gene>
    <name evidence="2" type="ORF">TPA0598_12_01110</name>
</gene>
<comment type="caution">
    <text evidence="2">The sequence shown here is derived from an EMBL/GenBank/DDBJ whole genome shotgun (WGS) entry which is preliminary data.</text>
</comment>
<dbReference type="Proteomes" id="UP000048965">
    <property type="component" value="Unassembled WGS sequence"/>
</dbReference>
<name>A0A0P4RHN2_9ACTN</name>
<feature type="region of interest" description="Disordered" evidence="1">
    <location>
        <begin position="72"/>
        <end position="102"/>
    </location>
</feature>
<evidence type="ECO:0000313" key="2">
    <source>
        <dbReference type="EMBL" id="GAO12743.1"/>
    </source>
</evidence>
<evidence type="ECO:0000313" key="3">
    <source>
        <dbReference type="Proteomes" id="UP000048965"/>
    </source>
</evidence>
<keyword evidence="3" id="KW-1185">Reference proteome</keyword>
<organism evidence="2 3">
    <name type="scientific">Streptomyces lydicamycinicus</name>
    <dbReference type="NCBI Taxonomy" id="1546107"/>
    <lineage>
        <taxon>Bacteria</taxon>
        <taxon>Bacillati</taxon>
        <taxon>Actinomycetota</taxon>
        <taxon>Actinomycetes</taxon>
        <taxon>Kitasatosporales</taxon>
        <taxon>Streptomycetaceae</taxon>
        <taxon>Streptomyces</taxon>
    </lineage>
</organism>
<sequence>MAVPLHRPLIGVALPVLLAQGLSSGGSGVIFTSCTPPGFHRPRVAAGCVRRYSSRQCLSLGPVYGAGPTAADRISAAGPEPGAGRRTGVARTVAAPRSRPAR</sequence>
<reference evidence="3" key="1">
    <citation type="submission" date="2014-09" db="EMBL/GenBank/DDBJ databases">
        <title>Whole genome shotgun sequence of Streptomyces sp. NBRC 110027.</title>
        <authorList>
            <person name="Komaki H."/>
            <person name="Ichikawa N."/>
            <person name="Katano-Makiyama Y."/>
            <person name="Hosoyama A."/>
            <person name="Hashimoto M."/>
            <person name="Uohara A."/>
            <person name="Kitahashi Y."/>
            <person name="Ohji S."/>
            <person name="Kimura A."/>
            <person name="Yamazoe A."/>
            <person name="Igarashi Y."/>
            <person name="Fujita N."/>
        </authorList>
    </citation>
    <scope>NUCLEOTIDE SEQUENCE [LARGE SCALE GENOMIC DNA]</scope>
    <source>
        <strain evidence="3">NBRC 110027</strain>
    </source>
</reference>